<evidence type="ECO:0000256" key="1">
    <source>
        <dbReference type="ARBA" id="ARBA00004651"/>
    </source>
</evidence>
<evidence type="ECO:0000256" key="5">
    <source>
        <dbReference type="ARBA" id="ARBA00023136"/>
    </source>
</evidence>
<dbReference type="PROSITE" id="PS50111">
    <property type="entry name" value="CHEMOTAXIS_TRANSDUC_2"/>
    <property type="match status" value="1"/>
</dbReference>
<feature type="transmembrane region" description="Helical" evidence="9">
    <location>
        <begin position="12"/>
        <end position="30"/>
    </location>
</feature>
<dbReference type="SUPFAM" id="SSF58104">
    <property type="entry name" value="Methyl-accepting chemotaxis protein (MCP) signaling domain"/>
    <property type="match status" value="1"/>
</dbReference>
<dbReference type="CDD" id="cd06225">
    <property type="entry name" value="HAMP"/>
    <property type="match status" value="1"/>
</dbReference>
<name>A0ABV5KW86_9BACL</name>
<dbReference type="EMBL" id="JBHMDO010000038">
    <property type="protein sequence ID" value="MFB9328856.1"/>
    <property type="molecule type" value="Genomic_DNA"/>
</dbReference>
<sequence>MKIRNSLLTKLMLALAVVLALFAIILNFYVGGAVKDKLVLAAQEKLASDMALTEKYLELRIPGEWSAQGDQLYKGTTLLNDNFEFVDEVGKLTGDTVTIFLHDTRVTTNVLKEGKRAVGTQVSEAVNAAVLQKGGVYVGEADVVGTVNQTIYKPIKDGAGAIVGILYVGVPSTPFDKMANDFKGNIYLISVLVLVGALIFCYLISRPVMKSIRGLVAVTGQIADKDLTLSVQSKSKDEIGQLADSFERMRLSLREMMTQVGDMSVQLKENSVSLSEAASRTGQTSQEVAGAIHSVAEGATEQSEYAHSIQYRMKETLRQVEGGGHKIQDTLREAVAAAEVAKRGDEAINNAIANLSTVTQTVEFATDAIHKLGKRSSEIGGIVHVISDIASQTNLLALNAAIEAARAGEHGRGFSVVASEVSKLAEQSKQSAERIRALIDDVQAETNETVGTMEHNLKSVEEQVEIITLGGQALKEIVAMTASTEANTVDVKRTLETLADSSQAVMDAIDHINRLVEVSATASEEAAASADAQTSTVKDIAGASKDVADIANKLNDKVREFKI</sequence>
<evidence type="ECO:0000256" key="4">
    <source>
        <dbReference type="ARBA" id="ARBA00022989"/>
    </source>
</evidence>
<dbReference type="SUPFAM" id="SSF103190">
    <property type="entry name" value="Sensory domain-like"/>
    <property type="match status" value="1"/>
</dbReference>
<proteinExistence type="inferred from homology"/>
<evidence type="ECO:0000256" key="3">
    <source>
        <dbReference type="ARBA" id="ARBA00022692"/>
    </source>
</evidence>
<dbReference type="Proteomes" id="UP001589747">
    <property type="component" value="Unassembled WGS sequence"/>
</dbReference>
<dbReference type="CDD" id="cd11386">
    <property type="entry name" value="MCP_signal"/>
    <property type="match status" value="1"/>
</dbReference>
<dbReference type="PANTHER" id="PTHR32089">
    <property type="entry name" value="METHYL-ACCEPTING CHEMOTAXIS PROTEIN MCPB"/>
    <property type="match status" value="1"/>
</dbReference>
<dbReference type="InterPro" id="IPR004090">
    <property type="entry name" value="Chemotax_Me-accpt_rcpt"/>
</dbReference>
<dbReference type="SMART" id="SM00304">
    <property type="entry name" value="HAMP"/>
    <property type="match status" value="1"/>
</dbReference>
<evidence type="ECO:0000259" key="11">
    <source>
        <dbReference type="PROSITE" id="PS50885"/>
    </source>
</evidence>
<keyword evidence="3 9" id="KW-0812">Transmembrane</keyword>
<feature type="transmembrane region" description="Helical" evidence="9">
    <location>
        <begin position="186"/>
        <end position="205"/>
    </location>
</feature>
<dbReference type="InterPro" id="IPR003660">
    <property type="entry name" value="HAMP_dom"/>
</dbReference>
<dbReference type="InterPro" id="IPR033463">
    <property type="entry name" value="sCache_3"/>
</dbReference>
<dbReference type="InterPro" id="IPR029151">
    <property type="entry name" value="Sensor-like_sf"/>
</dbReference>
<keyword evidence="13" id="KW-1185">Reference proteome</keyword>
<organism evidence="12 13">
    <name type="scientific">Paenibacillus aurantiacus</name>
    <dbReference type="NCBI Taxonomy" id="1936118"/>
    <lineage>
        <taxon>Bacteria</taxon>
        <taxon>Bacillati</taxon>
        <taxon>Bacillota</taxon>
        <taxon>Bacilli</taxon>
        <taxon>Bacillales</taxon>
        <taxon>Paenibacillaceae</taxon>
        <taxon>Paenibacillus</taxon>
    </lineage>
</organism>
<evidence type="ECO:0000313" key="13">
    <source>
        <dbReference type="Proteomes" id="UP001589747"/>
    </source>
</evidence>
<comment type="similarity">
    <text evidence="7">Belongs to the methyl-accepting chemotaxis (MCP) protein family.</text>
</comment>
<dbReference type="Gene3D" id="1.10.287.950">
    <property type="entry name" value="Methyl-accepting chemotaxis protein"/>
    <property type="match status" value="1"/>
</dbReference>
<dbReference type="InterPro" id="IPR004089">
    <property type="entry name" value="MCPsignal_dom"/>
</dbReference>
<keyword evidence="2" id="KW-1003">Cell membrane</keyword>
<feature type="domain" description="HAMP" evidence="11">
    <location>
        <begin position="206"/>
        <end position="258"/>
    </location>
</feature>
<dbReference type="Pfam" id="PF00672">
    <property type="entry name" value="HAMP"/>
    <property type="match status" value="1"/>
</dbReference>
<evidence type="ECO:0000256" key="2">
    <source>
        <dbReference type="ARBA" id="ARBA00022475"/>
    </source>
</evidence>
<dbReference type="Pfam" id="PF00015">
    <property type="entry name" value="MCPsignal"/>
    <property type="match status" value="1"/>
</dbReference>
<dbReference type="PRINTS" id="PR00260">
    <property type="entry name" value="CHEMTRNSDUCR"/>
</dbReference>
<dbReference type="PROSITE" id="PS50885">
    <property type="entry name" value="HAMP"/>
    <property type="match status" value="1"/>
</dbReference>
<evidence type="ECO:0000259" key="10">
    <source>
        <dbReference type="PROSITE" id="PS50111"/>
    </source>
</evidence>
<feature type="domain" description="Methyl-accepting transducer" evidence="10">
    <location>
        <begin position="277"/>
        <end position="513"/>
    </location>
</feature>
<evidence type="ECO:0000313" key="12">
    <source>
        <dbReference type="EMBL" id="MFB9328856.1"/>
    </source>
</evidence>
<accession>A0ABV5KW86</accession>
<comment type="subcellular location">
    <subcellularLocation>
        <location evidence="1">Cell membrane</location>
        <topology evidence="1">Multi-pass membrane protein</topology>
    </subcellularLocation>
</comment>
<evidence type="ECO:0000256" key="7">
    <source>
        <dbReference type="ARBA" id="ARBA00029447"/>
    </source>
</evidence>
<dbReference type="Pfam" id="PF17202">
    <property type="entry name" value="sCache_3_3"/>
    <property type="match status" value="1"/>
</dbReference>
<keyword evidence="4 9" id="KW-1133">Transmembrane helix</keyword>
<reference evidence="12 13" key="1">
    <citation type="submission" date="2024-09" db="EMBL/GenBank/DDBJ databases">
        <authorList>
            <person name="Sun Q."/>
            <person name="Mori K."/>
        </authorList>
    </citation>
    <scope>NUCLEOTIDE SEQUENCE [LARGE SCALE GENOMIC DNA]</scope>
    <source>
        <strain evidence="12 13">TISTR 2452</strain>
    </source>
</reference>
<evidence type="ECO:0000256" key="8">
    <source>
        <dbReference type="PROSITE-ProRule" id="PRU00284"/>
    </source>
</evidence>
<comment type="caution">
    <text evidence="12">The sequence shown here is derived from an EMBL/GenBank/DDBJ whole genome shotgun (WGS) entry which is preliminary data.</text>
</comment>
<dbReference type="PANTHER" id="PTHR32089:SF112">
    <property type="entry name" value="LYSOZYME-LIKE PROTEIN-RELATED"/>
    <property type="match status" value="1"/>
</dbReference>
<keyword evidence="5 9" id="KW-0472">Membrane</keyword>
<keyword evidence="6 8" id="KW-0807">Transducer</keyword>
<evidence type="ECO:0000256" key="9">
    <source>
        <dbReference type="SAM" id="Phobius"/>
    </source>
</evidence>
<dbReference type="RefSeq" id="WP_377498572.1">
    <property type="nucleotide sequence ID" value="NZ_JBHMDO010000038.1"/>
</dbReference>
<dbReference type="SMART" id="SM00283">
    <property type="entry name" value="MA"/>
    <property type="match status" value="1"/>
</dbReference>
<dbReference type="Gene3D" id="6.10.340.10">
    <property type="match status" value="1"/>
</dbReference>
<gene>
    <name evidence="12" type="ORF">ACFFSY_23220</name>
</gene>
<evidence type="ECO:0000256" key="6">
    <source>
        <dbReference type="ARBA" id="ARBA00023224"/>
    </source>
</evidence>
<protein>
    <submittedName>
        <fullName evidence="12">Methyl-accepting chemotaxis protein</fullName>
    </submittedName>
</protein>